<dbReference type="InterPro" id="IPR029045">
    <property type="entry name" value="ClpP/crotonase-like_dom_sf"/>
</dbReference>
<sequence length="282" mass="31345">MSDALKTIVFFAALLGGLTWFFSSMLGPDTRGVNRLNNGVIQYFGPIDIERVEKFKQLYKPGDRLLVNSNGGSLYAGIEMGKFIHQNRMTVEVAGLCISSCANYVFLAGETKVLNKNSLVVFHGGPKQANFLSLMQQADASNAEPGTTFGRADYEGVVTIESASAQRQALASNYGNPCGIGEILNVYGNCEVFTAEQQLQFLIDLENQLYRDINPNMDRDIPYLGQIGDYAQLYLAYQYYGFFYNIDSLEKLGVSNVYTKDGEWSPQNNPLYDKVYEVVVTP</sequence>
<dbReference type="KEGG" id="gni:GNIT_0910"/>
<reference evidence="1 2" key="1">
    <citation type="journal article" date="2011" name="J. Bacteriol.">
        <title>Complete genome sequence of seawater bacterium Glaciecola nitratireducens FR1064T.</title>
        <authorList>
            <person name="Bian F."/>
            <person name="Qin Q.L."/>
            <person name="Xie B.B."/>
            <person name="Shu Y.L."/>
            <person name="Zhang X.Y."/>
            <person name="Yu Y."/>
            <person name="Chen B."/>
            <person name="Chen X.L."/>
            <person name="Zhou B.C."/>
            <person name="Zhang Y.Z."/>
        </authorList>
    </citation>
    <scope>NUCLEOTIDE SEQUENCE [LARGE SCALE GENOMIC DNA]</scope>
    <source>
        <strain evidence="2">JCM 12485 / KCTC 12276 / FR1064</strain>
    </source>
</reference>
<protein>
    <submittedName>
        <fullName evidence="1">Uncharacterized protein</fullName>
    </submittedName>
</protein>
<name>G4QFV7_GLANF</name>
<organism evidence="1 2">
    <name type="scientific">Glaciecola nitratireducens (strain JCM 12485 / KCTC 12276 / FR1064)</name>
    <dbReference type="NCBI Taxonomy" id="1085623"/>
    <lineage>
        <taxon>Bacteria</taxon>
        <taxon>Pseudomonadati</taxon>
        <taxon>Pseudomonadota</taxon>
        <taxon>Gammaproteobacteria</taxon>
        <taxon>Alteromonadales</taxon>
        <taxon>Alteromonadaceae</taxon>
        <taxon>Brumicola</taxon>
    </lineage>
</organism>
<evidence type="ECO:0000313" key="1">
    <source>
        <dbReference type="EMBL" id="AEP29048.1"/>
    </source>
</evidence>
<dbReference type="SUPFAM" id="SSF52096">
    <property type="entry name" value="ClpP/crotonase"/>
    <property type="match status" value="1"/>
</dbReference>
<keyword evidence="2" id="KW-1185">Reference proteome</keyword>
<dbReference type="eggNOG" id="COG3904">
    <property type="taxonomic scope" value="Bacteria"/>
</dbReference>
<dbReference type="STRING" id="1085623.GNIT_0910"/>
<dbReference type="RefSeq" id="WP_014107923.1">
    <property type="nucleotide sequence ID" value="NC_016041.1"/>
</dbReference>
<dbReference type="AlphaFoldDB" id="G4QFV7"/>
<proteinExistence type="predicted"/>
<dbReference type="EMBL" id="CP003060">
    <property type="protein sequence ID" value="AEP29048.1"/>
    <property type="molecule type" value="Genomic_DNA"/>
</dbReference>
<dbReference type="OrthoDB" id="8581915at2"/>
<gene>
    <name evidence="1" type="ordered locus">GNIT_0910</name>
</gene>
<dbReference type="Gene3D" id="3.90.226.10">
    <property type="entry name" value="2-enoyl-CoA Hydratase, Chain A, domain 1"/>
    <property type="match status" value="1"/>
</dbReference>
<dbReference type="HOGENOM" id="CLU_094169_0_0_6"/>
<dbReference type="Proteomes" id="UP000009282">
    <property type="component" value="Chromosome"/>
</dbReference>
<accession>G4QFV7</accession>
<evidence type="ECO:0000313" key="2">
    <source>
        <dbReference type="Proteomes" id="UP000009282"/>
    </source>
</evidence>